<accession>H7ELX3</accession>
<dbReference type="Pfam" id="PF00350">
    <property type="entry name" value="Dynamin_N"/>
    <property type="match status" value="1"/>
</dbReference>
<reference evidence="2 3" key="1">
    <citation type="submission" date="2011-09" db="EMBL/GenBank/DDBJ databases">
        <title>The draft genome of Treponema saccharophilum DSM 2985.</title>
        <authorList>
            <consortium name="US DOE Joint Genome Institute (JGI-PGF)"/>
            <person name="Lucas S."/>
            <person name="Copeland A."/>
            <person name="Lapidus A."/>
            <person name="Glavina del Rio T."/>
            <person name="Dalin E."/>
            <person name="Tice H."/>
            <person name="Bruce D."/>
            <person name="Goodwin L."/>
            <person name="Pitluck S."/>
            <person name="Peters L."/>
            <person name="Kyrpides N."/>
            <person name="Mavromatis K."/>
            <person name="Ivanova N."/>
            <person name="Markowitz V."/>
            <person name="Cheng J.-F."/>
            <person name="Hugenholtz P."/>
            <person name="Woyke T."/>
            <person name="Wu D."/>
            <person name="Gronow S."/>
            <person name="Wellnitz S."/>
            <person name="Brambilla E."/>
            <person name="Klenk H.-P."/>
            <person name="Eisen J.A."/>
        </authorList>
    </citation>
    <scope>NUCLEOTIDE SEQUENCE [LARGE SCALE GENOMIC DNA]</scope>
    <source>
        <strain evidence="2 3">DSM 2985</strain>
    </source>
</reference>
<dbReference type="InterPro" id="IPR027417">
    <property type="entry name" value="P-loop_NTPase"/>
</dbReference>
<dbReference type="InterPro" id="IPR045063">
    <property type="entry name" value="Dynamin_N"/>
</dbReference>
<dbReference type="EMBL" id="AGRW01000050">
    <property type="protein sequence ID" value="EIC01381.1"/>
    <property type="molecule type" value="Genomic_DNA"/>
</dbReference>
<dbReference type="AlphaFoldDB" id="H7ELX3"/>
<evidence type="ECO:0000313" key="2">
    <source>
        <dbReference type="EMBL" id="EIC01381.1"/>
    </source>
</evidence>
<dbReference type="eggNOG" id="COG0699">
    <property type="taxonomic scope" value="Bacteria"/>
</dbReference>
<protein>
    <recommendedName>
        <fullName evidence="1">Dynamin N-terminal domain-containing protein</fullName>
    </recommendedName>
</protein>
<gene>
    <name evidence="2" type="ORF">TresaDRAFT_1273</name>
</gene>
<comment type="caution">
    <text evidence="2">The sequence shown here is derived from an EMBL/GenBank/DDBJ whole genome shotgun (WGS) entry which is preliminary data.</text>
</comment>
<keyword evidence="3" id="KW-1185">Reference proteome</keyword>
<name>H7ELX3_9SPIR</name>
<evidence type="ECO:0000259" key="1">
    <source>
        <dbReference type="Pfam" id="PF00350"/>
    </source>
</evidence>
<organism evidence="2 3">
    <name type="scientific">Treponema saccharophilum DSM 2985</name>
    <dbReference type="NCBI Taxonomy" id="907348"/>
    <lineage>
        <taxon>Bacteria</taxon>
        <taxon>Pseudomonadati</taxon>
        <taxon>Spirochaetota</taxon>
        <taxon>Spirochaetia</taxon>
        <taxon>Spirochaetales</taxon>
        <taxon>Treponemataceae</taxon>
        <taxon>Treponema</taxon>
    </lineage>
</organism>
<feature type="domain" description="Dynamin N-terminal" evidence="1">
    <location>
        <begin position="72"/>
        <end position="272"/>
    </location>
</feature>
<dbReference type="Proteomes" id="UP000003571">
    <property type="component" value="Unassembled WGS sequence"/>
</dbReference>
<dbReference type="Gene3D" id="3.40.50.300">
    <property type="entry name" value="P-loop containing nucleotide triphosphate hydrolases"/>
    <property type="match status" value="1"/>
</dbReference>
<dbReference type="SUPFAM" id="SSF52540">
    <property type="entry name" value="P-loop containing nucleoside triphosphate hydrolases"/>
    <property type="match status" value="1"/>
</dbReference>
<evidence type="ECO:0000313" key="3">
    <source>
        <dbReference type="Proteomes" id="UP000003571"/>
    </source>
</evidence>
<dbReference type="STRING" id="907348.TresaDRAFT_1273"/>
<sequence length="683" mass="75901">MPARKISFRRAARQENPVFDEAKVNELEKEFGEVSSRFLGGAVSGDSSKIWKRMRGDIERRFGLFKSDKIFIVATGMLKAGKSTLVNLLSRSPLASPIDFGVDTTLRPALIMAGRGTEKTGIYRYFPKTGGGSADSSSLGSRRHQLENIIDRISGLKDWDDEYRKAVPLELNKDNLRDVLCAPASGGLLPTEPLLVVVVVPDNGESLLSSHNCAIFDMPGLDSVNKEIDFAAYNKIFQECSLLLFVQSSVAPLNEEACRYLREIGSKLDDNTYRLVHNIMDTRQWRRKEIIAGDIDRQRSRGIQDFMGRLSPGKIRTLPVDSANLGKAYDAIFNPDDIDAAGGMTPEKLLSESEYLVFERNLRDDITQNGKDKHDRQCVKQLWNAFLDAENGIGDRIAALGGEIARMNDEIDALARRKNHILDYGTKFSGSSFIAGEFSISERLGRRIAENLADEFERLKKDEPFCRLMERASRGKQVRLESYNEFLGAFIRSAEEITGRLLCESCFDDAVCIVSSDGGGSERKSALHLMNGKISEMKSADSVTCNPILAFPAQSETVQGFLPDGGKLPMQRAERIRRKANPRWWNRGSDVVTSDSMNGDRDEIIRHYRKQASAALNRSIRGMMAEKLNAHARECLGPLAGETQKELDGALKARDAAAGDREAFRVLLGDLCAIEEKIGGILQ</sequence>
<proteinExistence type="predicted"/>
<dbReference type="PATRIC" id="fig|907348.3.peg.1919"/>